<name>A0A9N9DZU7_FUNMO</name>
<protein>
    <submittedName>
        <fullName evidence="1">4664_t:CDS:1</fullName>
    </submittedName>
</protein>
<dbReference type="AlphaFoldDB" id="A0A9N9DZU7"/>
<organism evidence="1 2">
    <name type="scientific">Funneliformis mosseae</name>
    <name type="common">Endomycorrhizal fungus</name>
    <name type="synonym">Glomus mosseae</name>
    <dbReference type="NCBI Taxonomy" id="27381"/>
    <lineage>
        <taxon>Eukaryota</taxon>
        <taxon>Fungi</taxon>
        <taxon>Fungi incertae sedis</taxon>
        <taxon>Mucoromycota</taxon>
        <taxon>Glomeromycotina</taxon>
        <taxon>Glomeromycetes</taxon>
        <taxon>Glomerales</taxon>
        <taxon>Glomeraceae</taxon>
        <taxon>Funneliformis</taxon>
    </lineage>
</organism>
<evidence type="ECO:0000313" key="2">
    <source>
        <dbReference type="Proteomes" id="UP000789375"/>
    </source>
</evidence>
<gene>
    <name evidence="1" type="ORF">FMOSSE_LOCUS11859</name>
</gene>
<reference evidence="1" key="1">
    <citation type="submission" date="2021-06" db="EMBL/GenBank/DDBJ databases">
        <authorList>
            <person name="Kallberg Y."/>
            <person name="Tangrot J."/>
            <person name="Rosling A."/>
        </authorList>
    </citation>
    <scope>NUCLEOTIDE SEQUENCE</scope>
    <source>
        <strain evidence="1">87-6 pot B 2015</strain>
    </source>
</reference>
<proteinExistence type="predicted"/>
<comment type="caution">
    <text evidence="1">The sequence shown here is derived from an EMBL/GenBank/DDBJ whole genome shotgun (WGS) entry which is preliminary data.</text>
</comment>
<accession>A0A9N9DZU7</accession>
<keyword evidence="2" id="KW-1185">Reference proteome</keyword>
<sequence>MIGTDPHSLDEVKETMKCFENDRHQQFYDLQKLIITLFQPVLANFK</sequence>
<evidence type="ECO:0000313" key="1">
    <source>
        <dbReference type="EMBL" id="CAG8659235.1"/>
    </source>
</evidence>
<feature type="non-terminal residue" evidence="1">
    <location>
        <position position="46"/>
    </location>
</feature>
<dbReference type="Proteomes" id="UP000789375">
    <property type="component" value="Unassembled WGS sequence"/>
</dbReference>
<dbReference type="EMBL" id="CAJVPP010005043">
    <property type="protein sequence ID" value="CAG8659235.1"/>
    <property type="molecule type" value="Genomic_DNA"/>
</dbReference>